<comment type="caution">
    <text evidence="1">The sequence shown here is derived from an EMBL/GenBank/DDBJ whole genome shotgun (WGS) entry which is preliminary data.</text>
</comment>
<dbReference type="Proteomes" id="UP000248014">
    <property type="component" value="Unassembled WGS sequence"/>
</dbReference>
<keyword evidence="2" id="KW-1185">Reference proteome</keyword>
<evidence type="ECO:0000313" key="1">
    <source>
        <dbReference type="EMBL" id="PXW75934.1"/>
    </source>
</evidence>
<name>A0A2V3V4A2_9SPHN</name>
<dbReference type="OrthoDB" id="6994203at2"/>
<dbReference type="EMBL" id="QJJM01000006">
    <property type="protein sequence ID" value="PXW75934.1"/>
    <property type="molecule type" value="Genomic_DNA"/>
</dbReference>
<dbReference type="RefSeq" id="WP_110298616.1">
    <property type="nucleotide sequence ID" value="NZ_QJJM01000006.1"/>
</dbReference>
<sequence>MVDQTDYAINADDAEWLAGATMLPSDMRREVMSAMMEHIGPDRMAALFSEFIGLANSVCANAAEMVSMQRIIDGHEHPDRESDRVNLPTPFGALQGVILASKVDAPEACGGCAFRLGTIANQSPITTADADFCSDPLSPPFMCHEHLDDQGNPTRGCAGFAKLRAARKAEVHA</sequence>
<evidence type="ECO:0000313" key="2">
    <source>
        <dbReference type="Proteomes" id="UP000248014"/>
    </source>
</evidence>
<organism evidence="1 2">
    <name type="scientific">Blastomonas natatoria</name>
    <dbReference type="NCBI Taxonomy" id="34015"/>
    <lineage>
        <taxon>Bacteria</taxon>
        <taxon>Pseudomonadati</taxon>
        <taxon>Pseudomonadota</taxon>
        <taxon>Alphaproteobacteria</taxon>
        <taxon>Sphingomonadales</taxon>
        <taxon>Sphingomonadaceae</taxon>
        <taxon>Blastomonas</taxon>
    </lineage>
</organism>
<reference evidence="1 2" key="1">
    <citation type="submission" date="2018-05" db="EMBL/GenBank/DDBJ databases">
        <title>Genomic Encyclopedia of Type Strains, Phase IV (KMG-IV): sequencing the most valuable type-strain genomes for metagenomic binning, comparative biology and taxonomic classification.</title>
        <authorList>
            <person name="Goeker M."/>
        </authorList>
    </citation>
    <scope>NUCLEOTIDE SEQUENCE [LARGE SCALE GENOMIC DNA]</scope>
    <source>
        <strain evidence="1 2">DSM 3183</strain>
    </source>
</reference>
<accession>A0A2V3V4A2</accession>
<proteinExistence type="predicted"/>
<dbReference type="AlphaFoldDB" id="A0A2V3V4A2"/>
<protein>
    <submittedName>
        <fullName evidence="1">Uncharacterized protein</fullName>
    </submittedName>
</protein>
<gene>
    <name evidence="1" type="ORF">C7451_10698</name>
</gene>